<keyword evidence="8" id="KW-0472">Membrane</keyword>
<keyword evidence="16" id="KW-1185">Reference proteome</keyword>
<dbReference type="Pfam" id="PF03958">
    <property type="entry name" value="Secretin_N"/>
    <property type="match status" value="3"/>
</dbReference>
<evidence type="ECO:0000256" key="8">
    <source>
        <dbReference type="ARBA" id="ARBA00023136"/>
    </source>
</evidence>
<dbReference type="GO" id="GO:0015627">
    <property type="term" value="C:type II protein secretion system complex"/>
    <property type="evidence" value="ECO:0007669"/>
    <property type="project" value="InterPro"/>
</dbReference>
<evidence type="ECO:0000256" key="11">
    <source>
        <dbReference type="SAM" id="MobiDB-lite"/>
    </source>
</evidence>
<feature type="domain" description="NolW-like" evidence="13">
    <location>
        <begin position="226"/>
        <end position="305"/>
    </location>
</feature>
<comment type="subcellular location">
    <subcellularLocation>
        <location evidence="1 10">Cell outer membrane</location>
    </subcellularLocation>
</comment>
<evidence type="ECO:0000313" key="15">
    <source>
        <dbReference type="EMBL" id="OSM05335.1"/>
    </source>
</evidence>
<name>A0A1Y2K972_9PROT</name>
<dbReference type="InterPro" id="IPR005644">
    <property type="entry name" value="NolW-like"/>
</dbReference>
<dbReference type="GO" id="GO:0015628">
    <property type="term" value="P:protein secretion by the type II secretion system"/>
    <property type="evidence" value="ECO:0007669"/>
    <property type="project" value="InterPro"/>
</dbReference>
<evidence type="ECO:0000256" key="5">
    <source>
        <dbReference type="ARBA" id="ARBA00022692"/>
    </source>
</evidence>
<dbReference type="EMBL" id="LVJN01000018">
    <property type="protein sequence ID" value="OSM05335.1"/>
    <property type="molecule type" value="Genomic_DNA"/>
</dbReference>
<keyword evidence="9" id="KW-0998">Cell outer membrane</keyword>
<dbReference type="AlphaFoldDB" id="A0A1Y2K972"/>
<keyword evidence="7" id="KW-0653">Protein transport</keyword>
<evidence type="ECO:0000256" key="7">
    <source>
        <dbReference type="ARBA" id="ARBA00022927"/>
    </source>
</evidence>
<evidence type="ECO:0000256" key="9">
    <source>
        <dbReference type="ARBA" id="ARBA00023237"/>
    </source>
</evidence>
<dbReference type="Pfam" id="PF21305">
    <property type="entry name" value="type_II_gspD_N0"/>
    <property type="match status" value="1"/>
</dbReference>
<dbReference type="InterPro" id="IPR004846">
    <property type="entry name" value="T2SS/T3SS_dom"/>
</dbReference>
<keyword evidence="4" id="KW-1134">Transmembrane beta strand</keyword>
<feature type="region of interest" description="Disordered" evidence="11">
    <location>
        <begin position="615"/>
        <end position="650"/>
    </location>
</feature>
<keyword evidence="6" id="KW-0732">Signal</keyword>
<dbReference type="InterPro" id="IPR001775">
    <property type="entry name" value="GspD/PilQ"/>
</dbReference>
<protein>
    <submittedName>
        <fullName evidence="15">Putative general secretion pathway protein D</fullName>
    </submittedName>
</protein>
<dbReference type="InterPro" id="IPR038591">
    <property type="entry name" value="NolW-like_sf"/>
</dbReference>
<evidence type="ECO:0000256" key="10">
    <source>
        <dbReference type="RuleBase" id="RU004004"/>
    </source>
</evidence>
<evidence type="ECO:0000256" key="2">
    <source>
        <dbReference type="ARBA" id="ARBA00006980"/>
    </source>
</evidence>
<sequence>MKGADLKTLVETVSIATGRNFILDPKVQGKVTVVSAKSMTPEELYQVFLSILEVHGYIAIPSGGATKIVPDDKLKLAGDASGKIHGSDEIVVQIFELQHVEAGKMMGVLRPMVSPKGHLAIYQPTNMLVVADYGANVSRLARILGRVDQPASGEVEVIALQHASAIDLVRVINEMEKSAGNSPQAGNLVADERTNSVLISGSQGSRVRLRALITHLDTPVDLIGNTQVVYLRYAKAKNMVTVLSSIGENYVAKAKAAKENAAQTSSSTVNVQAYDEANALVITAPPDLLRTMETVIRKLDVRRAQVLVEAIIAEMSADKAAEFGVQWRTIPSDGGLVAGTNFDRTSQGINTLSSSTSGIPNLLSLGSGLSLGFMSGTQTLLGNEFVSLGSLLRVLKGDVATNILQTPTLVTLDNQEAEIVVAETVPFVTGSFTQATNSATNPFQTIQREDVGLTLKVTPQINEGDTIRLDIYQELSEVKETPTVGADGVVTNTRSIKTSVMVDNGKVLVLGGLIRDRTEKTNDQVPVLSEIPVLGSLFKYEQSTDNKINLMVFLRPAILRNAADNMTLTRNKYQYMRHQQLQQKPAKGALYLGRGPVTLPRMEYVLNQYRTGFNQDPAHTPMATQPPAGGGLAAPPAAELQMPDERDYDN</sequence>
<gene>
    <name evidence="15" type="ORF">MAIT1_03508</name>
</gene>
<feature type="domain" description="Type II/III secretion system secretin-like" evidence="12">
    <location>
        <begin position="397"/>
        <end position="560"/>
    </location>
</feature>
<dbReference type="Gene3D" id="3.30.1370.120">
    <property type="match status" value="3"/>
</dbReference>
<reference evidence="15 16" key="1">
    <citation type="journal article" date="2016" name="BMC Genomics">
        <title>Combined genomic and structural analyses of a cultured magnetotactic bacterium reveals its niche adaptation to a dynamic environment.</title>
        <authorList>
            <person name="Araujo A.C."/>
            <person name="Morillo V."/>
            <person name="Cypriano J."/>
            <person name="Teixeira L.C."/>
            <person name="Leao P."/>
            <person name="Lyra S."/>
            <person name="Almeida L.G."/>
            <person name="Bazylinski D.A."/>
            <person name="Vasconcellos A.T."/>
            <person name="Abreu F."/>
            <person name="Lins U."/>
        </authorList>
    </citation>
    <scope>NUCLEOTIDE SEQUENCE [LARGE SCALE GENOMIC DNA]</scope>
    <source>
        <strain evidence="15 16">IT-1</strain>
    </source>
</reference>
<evidence type="ECO:0000259" key="14">
    <source>
        <dbReference type="Pfam" id="PF21305"/>
    </source>
</evidence>
<feature type="domain" description="NolW-like" evidence="13">
    <location>
        <begin position="92"/>
        <end position="152"/>
    </location>
</feature>
<keyword evidence="3 10" id="KW-0813">Transport</keyword>
<dbReference type="PANTHER" id="PTHR30332:SF24">
    <property type="entry name" value="SECRETIN GSPD-RELATED"/>
    <property type="match status" value="1"/>
</dbReference>
<comment type="caution">
    <text evidence="15">The sequence shown here is derived from an EMBL/GenBank/DDBJ whole genome shotgun (WGS) entry which is preliminary data.</text>
</comment>
<keyword evidence="5" id="KW-0812">Transmembrane</keyword>
<feature type="domain" description="NolW-like" evidence="13">
    <location>
        <begin position="155"/>
        <end position="220"/>
    </location>
</feature>
<dbReference type="InterPro" id="IPR049371">
    <property type="entry name" value="GspD-like_N0"/>
</dbReference>
<dbReference type="PRINTS" id="PR00811">
    <property type="entry name" value="BCTERIALGSPD"/>
</dbReference>
<evidence type="ECO:0000256" key="1">
    <source>
        <dbReference type="ARBA" id="ARBA00004442"/>
    </source>
</evidence>
<dbReference type="Proteomes" id="UP000194003">
    <property type="component" value="Unassembled WGS sequence"/>
</dbReference>
<accession>A0A1Y2K972</accession>
<dbReference type="STRING" id="1434232.MAIT1_03508"/>
<dbReference type="NCBIfam" id="TIGR02517">
    <property type="entry name" value="type_II_gspD"/>
    <property type="match status" value="1"/>
</dbReference>
<dbReference type="Pfam" id="PF00263">
    <property type="entry name" value="Secretin"/>
    <property type="match status" value="1"/>
</dbReference>
<dbReference type="GO" id="GO:0009279">
    <property type="term" value="C:cell outer membrane"/>
    <property type="evidence" value="ECO:0007669"/>
    <property type="project" value="UniProtKB-SubCell"/>
</dbReference>
<dbReference type="PROSITE" id="PS00875">
    <property type="entry name" value="T2SP_D"/>
    <property type="match status" value="1"/>
</dbReference>
<organism evidence="15 16">
    <name type="scientific">Magnetofaba australis IT-1</name>
    <dbReference type="NCBI Taxonomy" id="1434232"/>
    <lineage>
        <taxon>Bacteria</taxon>
        <taxon>Pseudomonadati</taxon>
        <taxon>Pseudomonadota</taxon>
        <taxon>Magnetococcia</taxon>
        <taxon>Magnetococcales</taxon>
        <taxon>Magnetococcaceae</taxon>
        <taxon>Magnetofaba</taxon>
    </lineage>
</organism>
<evidence type="ECO:0000256" key="6">
    <source>
        <dbReference type="ARBA" id="ARBA00022729"/>
    </source>
</evidence>
<dbReference type="InterPro" id="IPR004845">
    <property type="entry name" value="T2SS_GspD_CS"/>
</dbReference>
<comment type="similarity">
    <text evidence="2">Belongs to the bacterial secretin family. GSP D subfamily.</text>
</comment>
<evidence type="ECO:0000256" key="4">
    <source>
        <dbReference type="ARBA" id="ARBA00022452"/>
    </source>
</evidence>
<evidence type="ECO:0000256" key="3">
    <source>
        <dbReference type="ARBA" id="ARBA00022448"/>
    </source>
</evidence>
<evidence type="ECO:0000313" key="16">
    <source>
        <dbReference type="Proteomes" id="UP000194003"/>
    </source>
</evidence>
<dbReference type="InterPro" id="IPR050810">
    <property type="entry name" value="Bact_Secretion_Sys_Channel"/>
</dbReference>
<proteinExistence type="inferred from homology"/>
<evidence type="ECO:0000259" key="12">
    <source>
        <dbReference type="Pfam" id="PF00263"/>
    </source>
</evidence>
<dbReference type="PRINTS" id="PR01032">
    <property type="entry name" value="PHAGEIV"/>
</dbReference>
<evidence type="ECO:0000259" key="13">
    <source>
        <dbReference type="Pfam" id="PF03958"/>
    </source>
</evidence>
<dbReference type="PANTHER" id="PTHR30332">
    <property type="entry name" value="PROBABLE GENERAL SECRETION PATHWAY PROTEIN D"/>
    <property type="match status" value="1"/>
</dbReference>
<dbReference type="InterPro" id="IPR013356">
    <property type="entry name" value="T2SS_GspD"/>
</dbReference>
<feature type="domain" description="GspD-like N0" evidence="14">
    <location>
        <begin position="1"/>
        <end position="68"/>
    </location>
</feature>